<comment type="caution">
    <text evidence="2">The sequence shown here is derived from an EMBL/GenBank/DDBJ whole genome shotgun (WGS) entry which is preliminary data.</text>
</comment>
<name>A0A5J4WB62_9EUKA</name>
<dbReference type="Proteomes" id="UP000324800">
    <property type="component" value="Unassembled WGS sequence"/>
</dbReference>
<reference evidence="2 3" key="1">
    <citation type="submission" date="2019-03" db="EMBL/GenBank/DDBJ databases">
        <title>Single cell metagenomics reveals metabolic interactions within the superorganism composed of flagellate Streblomastix strix and complex community of Bacteroidetes bacteria on its surface.</title>
        <authorList>
            <person name="Treitli S.C."/>
            <person name="Kolisko M."/>
            <person name="Husnik F."/>
            <person name="Keeling P."/>
            <person name="Hampl V."/>
        </authorList>
    </citation>
    <scope>NUCLEOTIDE SEQUENCE [LARGE SCALE GENOMIC DNA]</scope>
    <source>
        <strain evidence="2">ST1C</strain>
    </source>
</reference>
<proteinExistence type="predicted"/>
<evidence type="ECO:0000256" key="1">
    <source>
        <dbReference type="SAM" id="MobiDB-lite"/>
    </source>
</evidence>
<gene>
    <name evidence="2" type="ORF">EZS28_012570</name>
</gene>
<evidence type="ECO:0000313" key="3">
    <source>
        <dbReference type="Proteomes" id="UP000324800"/>
    </source>
</evidence>
<feature type="region of interest" description="Disordered" evidence="1">
    <location>
        <begin position="48"/>
        <end position="103"/>
    </location>
</feature>
<evidence type="ECO:0000313" key="2">
    <source>
        <dbReference type="EMBL" id="KAA6391903.1"/>
    </source>
</evidence>
<organism evidence="2 3">
    <name type="scientific">Streblomastix strix</name>
    <dbReference type="NCBI Taxonomy" id="222440"/>
    <lineage>
        <taxon>Eukaryota</taxon>
        <taxon>Metamonada</taxon>
        <taxon>Preaxostyla</taxon>
        <taxon>Oxymonadida</taxon>
        <taxon>Streblomastigidae</taxon>
        <taxon>Streblomastix</taxon>
    </lineage>
</organism>
<feature type="compositionally biased region" description="Acidic residues" evidence="1">
    <location>
        <begin position="57"/>
        <end position="103"/>
    </location>
</feature>
<dbReference type="AlphaFoldDB" id="A0A5J4WB62"/>
<dbReference type="EMBL" id="SNRW01002725">
    <property type="protein sequence ID" value="KAA6391903.1"/>
    <property type="molecule type" value="Genomic_DNA"/>
</dbReference>
<accession>A0A5J4WB62</accession>
<protein>
    <submittedName>
        <fullName evidence="2">Uncharacterized protein</fullName>
    </submittedName>
</protein>
<sequence length="103" mass="11947">MLKIVEEEGLIEEVDDLNFHSDSRRKVGVLKRGSDLKKKIVSSCQVYFKREENDQNQSDDEDDQNESDDEDDQNEYDDEDDSSESDDEDDLSESEDQSDDESD</sequence>